<dbReference type="Proteomes" id="UP001590951">
    <property type="component" value="Unassembled WGS sequence"/>
</dbReference>
<proteinExistence type="predicted"/>
<keyword evidence="6" id="KW-1185">Reference proteome</keyword>
<evidence type="ECO:0000259" key="4">
    <source>
        <dbReference type="Pfam" id="PF00891"/>
    </source>
</evidence>
<evidence type="ECO:0000256" key="3">
    <source>
        <dbReference type="ARBA" id="ARBA00022691"/>
    </source>
</evidence>
<organism evidence="5 6">
    <name type="scientific">Lepraria finkii</name>
    <dbReference type="NCBI Taxonomy" id="1340010"/>
    <lineage>
        <taxon>Eukaryota</taxon>
        <taxon>Fungi</taxon>
        <taxon>Dikarya</taxon>
        <taxon>Ascomycota</taxon>
        <taxon>Pezizomycotina</taxon>
        <taxon>Lecanoromycetes</taxon>
        <taxon>OSLEUM clade</taxon>
        <taxon>Lecanoromycetidae</taxon>
        <taxon>Lecanorales</taxon>
        <taxon>Lecanorineae</taxon>
        <taxon>Stereocaulaceae</taxon>
        <taxon>Lepraria</taxon>
    </lineage>
</organism>
<dbReference type="InterPro" id="IPR001077">
    <property type="entry name" value="COMT_C"/>
</dbReference>
<dbReference type="PROSITE" id="PS51683">
    <property type="entry name" value="SAM_OMT_II"/>
    <property type="match status" value="1"/>
</dbReference>
<dbReference type="PANTHER" id="PTHR43712">
    <property type="entry name" value="PUTATIVE (AFU_ORTHOLOGUE AFUA_4G14580)-RELATED"/>
    <property type="match status" value="1"/>
</dbReference>
<dbReference type="EMBL" id="JBHFEH010000001">
    <property type="protein sequence ID" value="KAL2059184.1"/>
    <property type="molecule type" value="Genomic_DNA"/>
</dbReference>
<dbReference type="SUPFAM" id="SSF53335">
    <property type="entry name" value="S-adenosyl-L-methionine-dependent methyltransferases"/>
    <property type="match status" value="1"/>
</dbReference>
<evidence type="ECO:0000313" key="6">
    <source>
        <dbReference type="Proteomes" id="UP001590951"/>
    </source>
</evidence>
<comment type="caution">
    <text evidence="5">The sequence shown here is derived from an EMBL/GenBank/DDBJ whole genome shotgun (WGS) entry which is preliminary data.</text>
</comment>
<evidence type="ECO:0000313" key="5">
    <source>
        <dbReference type="EMBL" id="KAL2059184.1"/>
    </source>
</evidence>
<name>A0ABR4BN06_9LECA</name>
<gene>
    <name evidence="5" type="ORF">ABVK25_000476</name>
</gene>
<sequence length="211" mass="23265">MTWFSTGPGLEAIHVVGGFAWDSIGKGTIVDVGGSHGSVSIALAQSFPSLHCIVQDQADVVKVAQTNLPPDLATRVAFMQHDFFTEQPVKGADVYLLRWILHDWSDAYAIRILRALIPALKQGSKVVVCEHILPEPGTVSKYQERASRSFDLAMLEFHNAKERDIDDWINLFGTADPRFRFLGFKQPPGSSLAIMEVDWPGDNAKANSICN</sequence>
<dbReference type="InterPro" id="IPR016461">
    <property type="entry name" value="COMT-like"/>
</dbReference>
<protein>
    <recommendedName>
        <fullName evidence="4">O-methyltransferase C-terminal domain-containing protein</fullName>
    </recommendedName>
</protein>
<feature type="domain" description="O-methyltransferase C-terminal" evidence="4">
    <location>
        <begin position="27"/>
        <end position="175"/>
    </location>
</feature>
<dbReference type="InterPro" id="IPR029063">
    <property type="entry name" value="SAM-dependent_MTases_sf"/>
</dbReference>
<evidence type="ECO:0000256" key="1">
    <source>
        <dbReference type="ARBA" id="ARBA00022603"/>
    </source>
</evidence>
<reference evidence="5 6" key="1">
    <citation type="submission" date="2024-09" db="EMBL/GenBank/DDBJ databases">
        <title>Rethinking Asexuality: The Enigmatic Case of Functional Sexual Genes in Lepraria (Stereocaulaceae).</title>
        <authorList>
            <person name="Doellman M."/>
            <person name="Sun Y."/>
            <person name="Barcenas-Pena A."/>
            <person name="Lumbsch H.T."/>
            <person name="Grewe F."/>
        </authorList>
    </citation>
    <scope>NUCLEOTIDE SEQUENCE [LARGE SCALE GENOMIC DNA]</scope>
    <source>
        <strain evidence="5 6">Grewe 0041</strain>
    </source>
</reference>
<keyword evidence="2" id="KW-0808">Transferase</keyword>
<dbReference type="Gene3D" id="3.40.50.150">
    <property type="entry name" value="Vaccinia Virus protein VP39"/>
    <property type="match status" value="1"/>
</dbReference>
<keyword evidence="3" id="KW-0949">S-adenosyl-L-methionine</keyword>
<keyword evidence="1" id="KW-0489">Methyltransferase</keyword>
<evidence type="ECO:0000256" key="2">
    <source>
        <dbReference type="ARBA" id="ARBA00022679"/>
    </source>
</evidence>
<dbReference type="Pfam" id="PF00891">
    <property type="entry name" value="Methyltransf_2"/>
    <property type="match status" value="1"/>
</dbReference>
<dbReference type="PANTHER" id="PTHR43712:SF5">
    <property type="entry name" value="O-METHYLTRANSFERASE ASQN-RELATED"/>
    <property type="match status" value="1"/>
</dbReference>
<accession>A0ABR4BN06</accession>